<evidence type="ECO:0000256" key="1">
    <source>
        <dbReference type="ARBA" id="ARBA00009431"/>
    </source>
</evidence>
<evidence type="ECO:0000256" key="6">
    <source>
        <dbReference type="RuleBase" id="RU361156"/>
    </source>
</evidence>
<keyword evidence="6" id="KW-0732">Signal</keyword>
<keyword evidence="5" id="KW-0325">Glycoprotein</keyword>
<comment type="similarity">
    <text evidence="1 6">Belongs to the peptidase S10 family.</text>
</comment>
<dbReference type="InterPro" id="IPR018202">
    <property type="entry name" value="Ser_caboxypep_ser_AS"/>
</dbReference>
<protein>
    <recommendedName>
        <fullName evidence="6">Carboxypeptidase</fullName>
        <ecNumber evidence="6">3.4.16.-</ecNumber>
    </recommendedName>
</protein>
<dbReference type="InterPro" id="IPR033124">
    <property type="entry name" value="Ser_caboxypep_his_AS"/>
</dbReference>
<dbReference type="InterPro" id="IPR029058">
    <property type="entry name" value="AB_hydrolase_fold"/>
</dbReference>
<evidence type="ECO:0000256" key="5">
    <source>
        <dbReference type="ARBA" id="ARBA00023180"/>
    </source>
</evidence>
<dbReference type="PANTHER" id="PTHR11802">
    <property type="entry name" value="SERINE PROTEASE FAMILY S10 SERINE CARBOXYPEPTIDASE"/>
    <property type="match status" value="1"/>
</dbReference>
<dbReference type="InterPro" id="IPR001563">
    <property type="entry name" value="Peptidase_S10"/>
</dbReference>
<dbReference type="PRINTS" id="PR00724">
    <property type="entry name" value="CRBOXYPTASEC"/>
</dbReference>
<feature type="signal peptide" evidence="6">
    <location>
        <begin position="1"/>
        <end position="18"/>
    </location>
</feature>
<dbReference type="SUPFAM" id="SSF53474">
    <property type="entry name" value="alpha/beta-Hydrolases"/>
    <property type="match status" value="1"/>
</dbReference>
<gene>
    <name evidence="7" type="ORF">TCE0_015f02914</name>
</gene>
<dbReference type="Pfam" id="PF00450">
    <property type="entry name" value="Peptidase_S10"/>
    <property type="match status" value="1"/>
</dbReference>
<organism evidence="7 8">
    <name type="scientific">Talaromyces pinophilus</name>
    <name type="common">Penicillium pinophilum</name>
    <dbReference type="NCBI Taxonomy" id="128442"/>
    <lineage>
        <taxon>Eukaryota</taxon>
        <taxon>Fungi</taxon>
        <taxon>Dikarya</taxon>
        <taxon>Ascomycota</taxon>
        <taxon>Pezizomycotina</taxon>
        <taxon>Eurotiomycetes</taxon>
        <taxon>Eurotiomycetidae</taxon>
        <taxon>Eurotiales</taxon>
        <taxon>Trichocomaceae</taxon>
        <taxon>Talaromyces</taxon>
        <taxon>Talaromyces sect. Talaromyces</taxon>
    </lineage>
</organism>
<dbReference type="Gene3D" id="3.40.50.1820">
    <property type="entry name" value="alpha/beta hydrolase"/>
    <property type="match status" value="1"/>
</dbReference>
<evidence type="ECO:0000256" key="2">
    <source>
        <dbReference type="ARBA" id="ARBA00022645"/>
    </source>
</evidence>
<dbReference type="Gene3D" id="1.10.287.410">
    <property type="match status" value="1"/>
</dbReference>
<comment type="caution">
    <text evidence="7">The sequence shown here is derived from an EMBL/GenBank/DDBJ whole genome shotgun (WGS) entry which is preliminary data.</text>
</comment>
<feature type="chain" id="PRO_5028518704" description="Carboxypeptidase" evidence="6">
    <location>
        <begin position="19"/>
        <end position="479"/>
    </location>
</feature>
<evidence type="ECO:0000256" key="4">
    <source>
        <dbReference type="ARBA" id="ARBA00022801"/>
    </source>
</evidence>
<name>A0A6V8H163_TALPI</name>
<dbReference type="Proteomes" id="UP000053095">
    <property type="component" value="Unassembled WGS sequence"/>
</dbReference>
<dbReference type="PROSITE" id="PS00131">
    <property type="entry name" value="CARBOXYPEPT_SER_SER"/>
    <property type="match status" value="1"/>
</dbReference>
<evidence type="ECO:0000256" key="3">
    <source>
        <dbReference type="ARBA" id="ARBA00022670"/>
    </source>
</evidence>
<keyword evidence="4 6" id="KW-0378">Hydrolase</keyword>
<proteinExistence type="inferred from homology"/>
<dbReference type="PANTHER" id="PTHR11802:SF453">
    <property type="entry name" value="S1, PUTATIVE-RELATED"/>
    <property type="match status" value="1"/>
</dbReference>
<dbReference type="GO" id="GO:0006508">
    <property type="term" value="P:proteolysis"/>
    <property type="evidence" value="ECO:0007669"/>
    <property type="project" value="UniProtKB-KW"/>
</dbReference>
<reference evidence="8" key="1">
    <citation type="journal article" date="2015" name="Genome Announc.">
        <title>Draft genome sequence of Talaromyces cellulolyticus strain Y-94, a source of lignocellulosic biomass-degrading enzymes.</title>
        <authorList>
            <person name="Fujii T."/>
            <person name="Koike H."/>
            <person name="Sawayama S."/>
            <person name="Yano S."/>
            <person name="Inoue H."/>
        </authorList>
    </citation>
    <scope>NUCLEOTIDE SEQUENCE [LARGE SCALE GENOMIC DNA]</scope>
    <source>
        <strain evidence="8">Y-94</strain>
    </source>
</reference>
<evidence type="ECO:0000313" key="8">
    <source>
        <dbReference type="Proteomes" id="UP000053095"/>
    </source>
</evidence>
<dbReference type="GO" id="GO:0000324">
    <property type="term" value="C:fungal-type vacuole"/>
    <property type="evidence" value="ECO:0007669"/>
    <property type="project" value="TreeGrafter"/>
</dbReference>
<evidence type="ECO:0000313" key="7">
    <source>
        <dbReference type="EMBL" id="GAM34978.1"/>
    </source>
</evidence>
<dbReference type="EMBL" id="DF933811">
    <property type="protein sequence ID" value="GAM34978.1"/>
    <property type="molecule type" value="Genomic_DNA"/>
</dbReference>
<keyword evidence="2 6" id="KW-0121">Carboxypeptidase</keyword>
<dbReference type="EC" id="3.4.16.-" evidence="6"/>
<dbReference type="GO" id="GO:0004185">
    <property type="term" value="F:serine-type carboxypeptidase activity"/>
    <property type="evidence" value="ECO:0007669"/>
    <property type="project" value="UniProtKB-UniRule"/>
</dbReference>
<dbReference type="PROSITE" id="PS00560">
    <property type="entry name" value="CARBOXYPEPT_SER_HIS"/>
    <property type="match status" value="1"/>
</dbReference>
<accession>A0A6V8H163</accession>
<sequence length="479" mass="52359">MKVLPASALIFLTASANGLVVDGRSKLVERDGRTYHQLVDRSTNATIEIVKNSGICETTPGVNTYSGYFSVGPEMNMFFWFFEARNNSETAPLATWFNGGPGCSSMIGLFEENGPCHFETGAVEPSLNPNSWNEFANMLYIDQPIGTGMSYGIDNVTSTAAAAPYVWSFLQAFYNQFPEYKGRDFGLFTESYGGHYGPGFADYILDQNAAIDAGRVTGEKINLVALGINNGWTDPGDLYKAYIDYAQFNGYRPLITPQYAAEYYAAYAAICKPALDLCPSPVGDDAACIAANAACEGSIYSQITADSDFDVYDVREPSINAGLPGAYSVYLNRPDVLRAIGAKHPFEDCTNTLEPGSIVPYAEFQVTGDMARSYLTQLSNVVKAGVRTLLWAGDADFICNWMGFLVTANRVDYPGQDKFANEILVPYTVNGVPHGTFKTVENLSFLRVFQAGHEVPMYQPETALQVFMQTLKDLPISST</sequence>
<keyword evidence="3 6" id="KW-0645">Protease</keyword>
<keyword evidence="8" id="KW-1185">Reference proteome</keyword>
<dbReference type="AlphaFoldDB" id="A0A6V8H163"/>